<sequence length="391" mass="40671">MYTNAQKGIPALAALPENARHQATTLVNHIAVNGAQTRADLMSSLGWSRTTISRAVTALIDRGILVEAIDATGARGRPTAALHLDASAGIVIGVDFGYRSIRVILATVDHAVLAADERVLDPEYGSDAGFDSARQMADLLLSQRSLGWEQIVGVGVALGGPVNETSNSVAHESLRRRWSGDLLDVAASYFPCAVYLGNDSRLACYSEMMWGAGRGYASFIYMKLHSGTGGCLVLNRKIVTGAIGAAGELGHMVVESPGNICRCGSRGCLETVVGVPAILATLAPPFPGGLTWSDVVARLGRGESAVVRAFDDAYRTVGRAAGSLANIFNPEAIILGGALSRAREGVELSVEESFKRHTLAANAGVVIEVGSLGRDAAALGAVGLVLTHGIA</sequence>
<dbReference type="STRING" id="381665.SAMN05216554_1601"/>
<dbReference type="EMBL" id="FNPZ01000001">
    <property type="protein sequence ID" value="SDY81159.1"/>
    <property type="molecule type" value="Genomic_DNA"/>
</dbReference>
<dbReference type="RefSeq" id="WP_175494171.1">
    <property type="nucleotide sequence ID" value="NZ_FNPZ01000001.1"/>
</dbReference>
<dbReference type="Gene3D" id="3.30.420.40">
    <property type="match status" value="2"/>
</dbReference>
<dbReference type="Gene3D" id="1.10.10.10">
    <property type="entry name" value="Winged helix-like DNA-binding domain superfamily/Winged helix DNA-binding domain"/>
    <property type="match status" value="1"/>
</dbReference>
<dbReference type="InterPro" id="IPR000600">
    <property type="entry name" value="ROK"/>
</dbReference>
<dbReference type="InterPro" id="IPR036390">
    <property type="entry name" value="WH_DNA-bd_sf"/>
</dbReference>
<dbReference type="GO" id="GO:0016301">
    <property type="term" value="F:kinase activity"/>
    <property type="evidence" value="ECO:0007669"/>
    <property type="project" value="UniProtKB-KW"/>
</dbReference>
<proteinExistence type="inferred from homology"/>
<dbReference type="SUPFAM" id="SSF53067">
    <property type="entry name" value="Actin-like ATPase domain"/>
    <property type="match status" value="1"/>
</dbReference>
<accession>A0A1H3MYX5</accession>
<evidence type="ECO:0000256" key="1">
    <source>
        <dbReference type="ARBA" id="ARBA00006479"/>
    </source>
</evidence>
<keyword evidence="3" id="KW-1185">Reference proteome</keyword>
<gene>
    <name evidence="2" type="ORF">SAMN05216554_1601</name>
</gene>
<evidence type="ECO:0000313" key="3">
    <source>
        <dbReference type="Proteomes" id="UP000198891"/>
    </source>
</evidence>
<dbReference type="SUPFAM" id="SSF46785">
    <property type="entry name" value="Winged helix' DNA-binding domain"/>
    <property type="match status" value="1"/>
</dbReference>
<dbReference type="InterPro" id="IPR036388">
    <property type="entry name" value="WH-like_DNA-bd_sf"/>
</dbReference>
<dbReference type="Proteomes" id="UP000198891">
    <property type="component" value="Unassembled WGS sequence"/>
</dbReference>
<dbReference type="PANTHER" id="PTHR18964:SF149">
    <property type="entry name" value="BIFUNCTIONAL UDP-N-ACETYLGLUCOSAMINE 2-EPIMERASE_N-ACETYLMANNOSAMINE KINASE"/>
    <property type="match status" value="1"/>
</dbReference>
<dbReference type="InterPro" id="IPR043129">
    <property type="entry name" value="ATPase_NBD"/>
</dbReference>
<keyword evidence="2" id="KW-0418">Kinase</keyword>
<name>A0A1H3MYX5_9MICO</name>
<keyword evidence="2" id="KW-0808">Transferase</keyword>
<evidence type="ECO:0000313" key="2">
    <source>
        <dbReference type="EMBL" id="SDY81159.1"/>
    </source>
</evidence>
<dbReference type="AlphaFoldDB" id="A0A1H3MYX5"/>
<dbReference type="PANTHER" id="PTHR18964">
    <property type="entry name" value="ROK (REPRESSOR, ORF, KINASE) FAMILY"/>
    <property type="match status" value="1"/>
</dbReference>
<dbReference type="Pfam" id="PF00480">
    <property type="entry name" value="ROK"/>
    <property type="match status" value="1"/>
</dbReference>
<comment type="similarity">
    <text evidence="1">Belongs to the ROK (NagC/XylR) family.</text>
</comment>
<organism evidence="2 3">
    <name type="scientific">Herbiconiux ginsengi</name>
    <dbReference type="NCBI Taxonomy" id="381665"/>
    <lineage>
        <taxon>Bacteria</taxon>
        <taxon>Bacillati</taxon>
        <taxon>Actinomycetota</taxon>
        <taxon>Actinomycetes</taxon>
        <taxon>Micrococcales</taxon>
        <taxon>Microbacteriaceae</taxon>
        <taxon>Herbiconiux</taxon>
    </lineage>
</organism>
<reference evidence="2 3" key="1">
    <citation type="submission" date="2016-10" db="EMBL/GenBank/DDBJ databases">
        <authorList>
            <person name="de Groot N.N."/>
        </authorList>
    </citation>
    <scope>NUCLEOTIDE SEQUENCE [LARGE SCALE GENOMIC DNA]</scope>
    <source>
        <strain evidence="2 3">CGMCC 4.3491</strain>
    </source>
</reference>
<protein>
    <submittedName>
        <fullName evidence="2">Sugar kinase of the NBD/HSP70 family, may contain an N-terminal HTH domain</fullName>
    </submittedName>
</protein>